<organism evidence="2 3">
    <name type="scientific">Leptomonas seymouri</name>
    <dbReference type="NCBI Taxonomy" id="5684"/>
    <lineage>
        <taxon>Eukaryota</taxon>
        <taxon>Discoba</taxon>
        <taxon>Euglenozoa</taxon>
        <taxon>Kinetoplastea</taxon>
        <taxon>Metakinetoplastina</taxon>
        <taxon>Trypanosomatida</taxon>
        <taxon>Trypanosomatidae</taxon>
        <taxon>Leishmaniinae</taxon>
        <taxon>Leptomonas</taxon>
    </lineage>
</organism>
<gene>
    <name evidence="2" type="ORF">ABL78_1202</name>
</gene>
<keyword evidence="3" id="KW-1185">Reference proteome</keyword>
<dbReference type="Proteomes" id="UP000038009">
    <property type="component" value="Unassembled WGS sequence"/>
</dbReference>
<dbReference type="PANTHER" id="PTHR44086">
    <property type="entry name" value="THIOSULFATE SULFURTRANSFERASE RDL2, MITOCHONDRIAL-RELATED"/>
    <property type="match status" value="1"/>
</dbReference>
<dbReference type="SUPFAM" id="SSF52821">
    <property type="entry name" value="Rhodanese/Cell cycle control phosphatase"/>
    <property type="match status" value="1"/>
</dbReference>
<feature type="domain" description="Rhodanese" evidence="1">
    <location>
        <begin position="26"/>
        <end position="128"/>
    </location>
</feature>
<dbReference type="Gene3D" id="3.40.250.10">
    <property type="entry name" value="Rhodanese-like domain"/>
    <property type="match status" value="1"/>
</dbReference>
<evidence type="ECO:0000259" key="1">
    <source>
        <dbReference type="PROSITE" id="PS50206"/>
    </source>
</evidence>
<comment type="caution">
    <text evidence="2">The sequence shown here is derived from an EMBL/GenBank/DDBJ whole genome shotgun (WGS) entry which is preliminary data.</text>
</comment>
<accession>A0A0N0P899</accession>
<evidence type="ECO:0000313" key="2">
    <source>
        <dbReference type="EMBL" id="KPI89709.1"/>
    </source>
</evidence>
<evidence type="ECO:0000313" key="3">
    <source>
        <dbReference type="Proteomes" id="UP000038009"/>
    </source>
</evidence>
<dbReference type="VEuPathDB" id="TriTrypDB:Lsey_0018_0390"/>
<dbReference type="OMA" id="FTHPFNV"/>
<dbReference type="InterPro" id="IPR036873">
    <property type="entry name" value="Rhodanese-like_dom_sf"/>
</dbReference>
<dbReference type="PROSITE" id="PS50206">
    <property type="entry name" value="RHODANESE_3"/>
    <property type="match status" value="1"/>
</dbReference>
<dbReference type="GO" id="GO:0005739">
    <property type="term" value="C:mitochondrion"/>
    <property type="evidence" value="ECO:0007669"/>
    <property type="project" value="TreeGrafter"/>
</dbReference>
<dbReference type="Pfam" id="PF00581">
    <property type="entry name" value="Rhodanese"/>
    <property type="match status" value="1"/>
</dbReference>
<name>A0A0N0P899_LEPSE</name>
<dbReference type="InterPro" id="IPR001763">
    <property type="entry name" value="Rhodanese-like_dom"/>
</dbReference>
<reference evidence="2 3" key="1">
    <citation type="journal article" date="2015" name="PLoS Pathog.">
        <title>Leptomonas seymouri: Adaptations to the Dixenous Life Cycle Analyzed by Genome Sequencing, Transcriptome Profiling and Co-infection with Leishmania donovani.</title>
        <authorList>
            <person name="Kraeva N."/>
            <person name="Butenko A."/>
            <person name="Hlavacova J."/>
            <person name="Kostygov A."/>
            <person name="Myskova J."/>
            <person name="Grybchuk D."/>
            <person name="Lestinova T."/>
            <person name="Votypka J."/>
            <person name="Volf P."/>
            <person name="Opperdoes F."/>
            <person name="Flegontov P."/>
            <person name="Lukes J."/>
            <person name="Yurchenko V."/>
        </authorList>
    </citation>
    <scope>NUCLEOTIDE SEQUENCE [LARGE SCALE GENOMIC DNA]</scope>
    <source>
        <strain evidence="2 3">ATCC 30220</strain>
    </source>
</reference>
<dbReference type="EMBL" id="LJSK01000018">
    <property type="protein sequence ID" value="KPI89709.1"/>
    <property type="molecule type" value="Genomic_DNA"/>
</dbReference>
<sequence>MSLPKFDHPFSVDELQAVIHALDKGRADKVYVIDVREDFEVDAVPPLPQATVIPMRDLEKALNMWGSDFQREYNAKKPGKKDRIVLYALNARRAMSASSIMNALGYKYAVCLADTFAEYMERTQGKLDEDL</sequence>
<dbReference type="AlphaFoldDB" id="A0A0N0P899"/>
<dbReference type="OrthoDB" id="566238at2759"/>
<dbReference type="PANTHER" id="PTHR44086:SF10">
    <property type="entry name" value="THIOSULFATE SULFURTRANSFERASE_RHODANESE-LIKE DOMAIN-CONTAINING PROTEIN 3"/>
    <property type="match status" value="1"/>
</dbReference>
<dbReference type="GO" id="GO:0004792">
    <property type="term" value="F:thiosulfate-cyanide sulfurtransferase activity"/>
    <property type="evidence" value="ECO:0007669"/>
    <property type="project" value="TreeGrafter"/>
</dbReference>
<protein>
    <recommendedName>
        <fullName evidence="1">Rhodanese domain-containing protein</fullName>
    </recommendedName>
</protein>
<proteinExistence type="predicted"/>